<dbReference type="InterPro" id="IPR051487">
    <property type="entry name" value="Ser/Thr_Proteases_Immune/Dev"/>
</dbReference>
<dbReference type="Gene3D" id="2.40.10.10">
    <property type="entry name" value="Trypsin-like serine proteases"/>
    <property type="match status" value="1"/>
</dbReference>
<geneLocation type="plasmid" evidence="4 5">
    <name>pSCL4</name>
</geneLocation>
<proteinExistence type="predicted"/>
<keyword evidence="5" id="KW-1185">Reference proteome</keyword>
<dbReference type="AlphaFoldDB" id="B5GVT1"/>
<name>B5GVT1_STRCL</name>
<keyword evidence="1" id="KW-1015">Disulfide bond</keyword>
<dbReference type="SUPFAM" id="SSF50494">
    <property type="entry name" value="Trypsin-like serine proteases"/>
    <property type="match status" value="1"/>
</dbReference>
<keyword evidence="4" id="KW-0614">Plasmid</keyword>
<sequence>MGGRLSDRKRYSSSHYYGDRQFRAGGPWKGTCQGDSGGPLVQPAYESSPGNERIHNQLLDHTLVGIVSYGDGWDRTPPDSPGVCTEVSTCTPWIRRIAGYSL</sequence>
<dbReference type="PANTHER" id="PTHR24256">
    <property type="entry name" value="TRYPTASE-RELATED"/>
    <property type="match status" value="1"/>
</dbReference>
<dbReference type="InterPro" id="IPR009003">
    <property type="entry name" value="Peptidase_S1_PA"/>
</dbReference>
<accession>B5GVT1</accession>
<organism evidence="4 5">
    <name type="scientific">Streptomyces clavuligerus</name>
    <dbReference type="NCBI Taxonomy" id="1901"/>
    <lineage>
        <taxon>Bacteria</taxon>
        <taxon>Bacillati</taxon>
        <taxon>Actinomycetota</taxon>
        <taxon>Actinomycetes</taxon>
        <taxon>Kitasatosporales</taxon>
        <taxon>Streptomycetaceae</taxon>
        <taxon>Streptomyces</taxon>
    </lineage>
</organism>
<dbReference type="PROSITE" id="PS00135">
    <property type="entry name" value="TRYPSIN_SER"/>
    <property type="match status" value="1"/>
</dbReference>
<dbReference type="GeneID" id="93733301"/>
<evidence type="ECO:0000256" key="1">
    <source>
        <dbReference type="ARBA" id="ARBA00023157"/>
    </source>
</evidence>
<dbReference type="GO" id="GO:0004252">
    <property type="term" value="F:serine-type endopeptidase activity"/>
    <property type="evidence" value="ECO:0007669"/>
    <property type="project" value="InterPro"/>
</dbReference>
<dbReference type="EMBL" id="CM000914">
    <property type="protein sequence ID" value="EFG03532.2"/>
    <property type="molecule type" value="Genomic_DNA"/>
</dbReference>
<evidence type="ECO:0000259" key="3">
    <source>
        <dbReference type="Pfam" id="PF00089"/>
    </source>
</evidence>
<dbReference type="InterPro" id="IPR033116">
    <property type="entry name" value="TRYPSIN_SER"/>
</dbReference>
<evidence type="ECO:0000256" key="2">
    <source>
        <dbReference type="SAM" id="MobiDB-lite"/>
    </source>
</evidence>
<feature type="region of interest" description="Disordered" evidence="2">
    <location>
        <begin position="27"/>
        <end position="49"/>
    </location>
</feature>
<protein>
    <submittedName>
        <fullName evidence="4">Putative serine protease</fullName>
    </submittedName>
</protein>
<dbReference type="GO" id="GO:0006508">
    <property type="term" value="P:proteolysis"/>
    <property type="evidence" value="ECO:0007669"/>
    <property type="project" value="UniProtKB-KW"/>
</dbReference>
<dbReference type="Pfam" id="PF00089">
    <property type="entry name" value="Trypsin"/>
    <property type="match status" value="1"/>
</dbReference>
<dbReference type="OrthoDB" id="1496095at2"/>
<keyword evidence="4" id="KW-0378">Hydrolase</keyword>
<dbReference type="Proteomes" id="UP000002357">
    <property type="component" value="Plasmid pSCL4"/>
</dbReference>
<keyword evidence="4" id="KW-0645">Protease</keyword>
<gene>
    <name evidence="4" type="ORF">SCLAV_p0037</name>
</gene>
<feature type="domain" description="Peptidase S1" evidence="3">
    <location>
        <begin position="13"/>
        <end position="94"/>
    </location>
</feature>
<reference evidence="4 5" key="1">
    <citation type="journal article" date="2010" name="Genome Biol. Evol.">
        <title>The sequence of a 1.8-mb bacterial linear plasmid reveals a rich evolutionary reservoir of secondary metabolic pathways.</title>
        <authorList>
            <person name="Medema M.H."/>
            <person name="Trefzer A."/>
            <person name="Kovalchuk A."/>
            <person name="van den Berg M."/>
            <person name="Mueller U."/>
            <person name="Heijne W."/>
            <person name="Wu L."/>
            <person name="Alam M.T."/>
            <person name="Ronning C.M."/>
            <person name="Nierman W.C."/>
            <person name="Bovenberg R.A.L."/>
            <person name="Breitling R."/>
            <person name="Takano E."/>
        </authorList>
    </citation>
    <scope>NUCLEOTIDE SEQUENCE [LARGE SCALE GENOMIC DNA]</scope>
    <source>
        <strain evidence="5">ATCC 27064 / DSM 738 / JCM 4710 / NBRC 13307 / NCIMB 12785 / NRRL 3585 / VKM Ac-602</strain>
        <plasmid evidence="4">pSCL4</plasmid>
    </source>
</reference>
<evidence type="ECO:0000313" key="4">
    <source>
        <dbReference type="EMBL" id="EFG03532.2"/>
    </source>
</evidence>
<dbReference type="RefSeq" id="WP_003955957.1">
    <property type="nucleotide sequence ID" value="NZ_CM000914.1"/>
</dbReference>
<dbReference type="InterPro" id="IPR001254">
    <property type="entry name" value="Trypsin_dom"/>
</dbReference>
<dbReference type="InterPro" id="IPR043504">
    <property type="entry name" value="Peptidase_S1_PA_chymotrypsin"/>
</dbReference>
<evidence type="ECO:0000313" key="5">
    <source>
        <dbReference type="Proteomes" id="UP000002357"/>
    </source>
</evidence>